<feature type="transmembrane region" description="Helical" evidence="1">
    <location>
        <begin position="163"/>
        <end position="182"/>
    </location>
</feature>
<gene>
    <name evidence="2" type="primary">yozB</name>
    <name evidence="2" type="ORF">HAHE_30870</name>
</gene>
<organism evidence="2 3">
    <name type="scientific">Haloferula helveola</name>
    <dbReference type="NCBI Taxonomy" id="490095"/>
    <lineage>
        <taxon>Bacteria</taxon>
        <taxon>Pseudomonadati</taxon>
        <taxon>Verrucomicrobiota</taxon>
        <taxon>Verrucomicrobiia</taxon>
        <taxon>Verrucomicrobiales</taxon>
        <taxon>Verrucomicrobiaceae</taxon>
        <taxon>Haloferula</taxon>
    </lineage>
</organism>
<keyword evidence="1" id="KW-0812">Transmembrane</keyword>
<dbReference type="InterPro" id="IPR007352">
    <property type="entry name" value="DUF420"/>
</dbReference>
<sequence length="186" mass="20944">MSERSEWLAKPANEELARKLRVVAWVVSALVLVLVALMQRIRLPLPEGWSTEMLPPFHAAVNAAGAVVLIAALVFIKQGKVALHRAAMLFAMVLSVLFLLSYVAYHMTNDPTRFGGEGAIRGFYFFLLITHIVSAAVSFPFILFTFIAAWTNRFAAHRKLARWVFPLWLYVAVTGPVCYLMLKPYY</sequence>
<keyword evidence="3" id="KW-1185">Reference proteome</keyword>
<feature type="transmembrane region" description="Helical" evidence="1">
    <location>
        <begin position="57"/>
        <end position="76"/>
    </location>
</feature>
<evidence type="ECO:0008006" key="4">
    <source>
        <dbReference type="Google" id="ProtNLM"/>
    </source>
</evidence>
<dbReference type="EMBL" id="AP024702">
    <property type="protein sequence ID" value="BCX49179.1"/>
    <property type="molecule type" value="Genomic_DNA"/>
</dbReference>
<dbReference type="PANTHER" id="PTHR37692">
    <property type="entry name" value="HYPOTHETICAL MEMBRANE SPANNING PROTEIN"/>
    <property type="match status" value="1"/>
</dbReference>
<feature type="transmembrane region" description="Helical" evidence="1">
    <location>
        <begin position="20"/>
        <end position="37"/>
    </location>
</feature>
<reference evidence="2 3" key="1">
    <citation type="submission" date="2021-06" db="EMBL/GenBank/DDBJ databases">
        <title>Complete genome of Haloferula helveola possessing various polysaccharide degrading enzymes.</title>
        <authorList>
            <person name="Takami H."/>
            <person name="Huang C."/>
            <person name="Hamasaki K."/>
        </authorList>
    </citation>
    <scope>NUCLEOTIDE SEQUENCE [LARGE SCALE GENOMIC DNA]</scope>
    <source>
        <strain evidence="2 3">CN-1</strain>
    </source>
</reference>
<accession>A0ABM7RF45</accession>
<keyword evidence="1" id="KW-0472">Membrane</keyword>
<proteinExistence type="predicted"/>
<dbReference type="Pfam" id="PF04238">
    <property type="entry name" value="DUF420"/>
    <property type="match status" value="1"/>
</dbReference>
<feature type="transmembrane region" description="Helical" evidence="1">
    <location>
        <begin position="88"/>
        <end position="105"/>
    </location>
</feature>
<evidence type="ECO:0000256" key="1">
    <source>
        <dbReference type="SAM" id="Phobius"/>
    </source>
</evidence>
<dbReference type="RefSeq" id="WP_338685658.1">
    <property type="nucleotide sequence ID" value="NZ_AP024702.1"/>
</dbReference>
<evidence type="ECO:0000313" key="3">
    <source>
        <dbReference type="Proteomes" id="UP001374893"/>
    </source>
</evidence>
<keyword evidence="1" id="KW-1133">Transmembrane helix</keyword>
<name>A0ABM7RF45_9BACT</name>
<dbReference type="PANTHER" id="PTHR37692:SF1">
    <property type="entry name" value="DUF420 DOMAIN-CONTAINING PROTEIN"/>
    <property type="match status" value="1"/>
</dbReference>
<feature type="transmembrane region" description="Helical" evidence="1">
    <location>
        <begin position="125"/>
        <end position="151"/>
    </location>
</feature>
<evidence type="ECO:0000313" key="2">
    <source>
        <dbReference type="EMBL" id="BCX49179.1"/>
    </source>
</evidence>
<dbReference type="Proteomes" id="UP001374893">
    <property type="component" value="Chromosome"/>
</dbReference>
<protein>
    <recommendedName>
        <fullName evidence="4">DUF420 domain-containing protein</fullName>
    </recommendedName>
</protein>